<dbReference type="PROSITE" id="PS00086">
    <property type="entry name" value="CYTOCHROME_P450"/>
    <property type="match status" value="1"/>
</dbReference>
<comment type="caution">
    <text evidence="7">The sequence shown here is derived from an EMBL/GenBank/DDBJ whole genome shotgun (WGS) entry which is preliminary data.</text>
</comment>
<dbReference type="GO" id="GO:0004497">
    <property type="term" value="F:monooxygenase activity"/>
    <property type="evidence" value="ECO:0007669"/>
    <property type="project" value="UniProtKB-KW"/>
</dbReference>
<keyword evidence="5" id="KW-0503">Monooxygenase</keyword>
<dbReference type="SUPFAM" id="SSF48264">
    <property type="entry name" value="Cytochrome P450"/>
    <property type="match status" value="1"/>
</dbReference>
<reference evidence="7" key="1">
    <citation type="submission" date="2024-03" db="EMBL/GenBank/DDBJ databases">
        <title>WGS assembly of Saponaria officinalis var. Norfolk2.</title>
        <authorList>
            <person name="Jenkins J."/>
            <person name="Shu S."/>
            <person name="Grimwood J."/>
            <person name="Barry K."/>
            <person name="Goodstein D."/>
            <person name="Schmutz J."/>
            <person name="Leebens-Mack J."/>
            <person name="Osbourn A."/>
        </authorList>
    </citation>
    <scope>NUCLEOTIDE SEQUENCE [LARGE SCALE GENOMIC DNA]</scope>
    <source>
        <strain evidence="7">JIC</strain>
    </source>
</reference>
<feature type="binding site" description="axial binding residue" evidence="4">
    <location>
        <position position="452"/>
    </location>
    <ligand>
        <name>heme</name>
        <dbReference type="ChEBI" id="CHEBI:30413"/>
    </ligand>
    <ligandPart>
        <name>Fe</name>
        <dbReference type="ChEBI" id="CHEBI:18248"/>
    </ligandPart>
</feature>
<evidence type="ECO:0000313" key="7">
    <source>
        <dbReference type="EMBL" id="KAK9726663.1"/>
    </source>
</evidence>
<evidence type="ECO:0000256" key="3">
    <source>
        <dbReference type="ARBA" id="ARBA00023004"/>
    </source>
</evidence>
<dbReference type="InterPro" id="IPR002401">
    <property type="entry name" value="Cyt_P450_E_grp-I"/>
</dbReference>
<keyword evidence="6" id="KW-1133">Transmembrane helix</keyword>
<comment type="cofactor">
    <cofactor evidence="4">
        <name>heme</name>
        <dbReference type="ChEBI" id="CHEBI:30413"/>
    </cofactor>
</comment>
<evidence type="ECO:0000256" key="6">
    <source>
        <dbReference type="SAM" id="Phobius"/>
    </source>
</evidence>
<dbReference type="FunFam" id="1.10.630.10:FF:000011">
    <property type="entry name" value="Cytochrome P450 83B1"/>
    <property type="match status" value="1"/>
</dbReference>
<dbReference type="PANTHER" id="PTHR47955:SF15">
    <property type="entry name" value="CYTOCHROME P450 71A2-LIKE"/>
    <property type="match status" value="1"/>
</dbReference>
<keyword evidence="3 4" id="KW-0408">Iron</keyword>
<dbReference type="InterPro" id="IPR017972">
    <property type="entry name" value="Cyt_P450_CS"/>
</dbReference>
<evidence type="ECO:0000256" key="5">
    <source>
        <dbReference type="RuleBase" id="RU000461"/>
    </source>
</evidence>
<dbReference type="GO" id="GO:0020037">
    <property type="term" value="F:heme binding"/>
    <property type="evidence" value="ECO:0007669"/>
    <property type="project" value="InterPro"/>
</dbReference>
<keyword evidence="8" id="KW-1185">Reference proteome</keyword>
<proteinExistence type="inferred from homology"/>
<dbReference type="InterPro" id="IPR036396">
    <property type="entry name" value="Cyt_P450_sf"/>
</dbReference>
<evidence type="ECO:0000256" key="2">
    <source>
        <dbReference type="ARBA" id="ARBA00022723"/>
    </source>
</evidence>
<dbReference type="CDD" id="cd11072">
    <property type="entry name" value="CYP71-like"/>
    <property type="match status" value="1"/>
</dbReference>
<dbReference type="Proteomes" id="UP001443914">
    <property type="component" value="Unassembled WGS sequence"/>
</dbReference>
<dbReference type="PANTHER" id="PTHR47955">
    <property type="entry name" value="CYTOCHROME P450 FAMILY 71 PROTEIN"/>
    <property type="match status" value="1"/>
</dbReference>
<dbReference type="PRINTS" id="PR00385">
    <property type="entry name" value="P450"/>
</dbReference>
<keyword evidence="2 4" id="KW-0479">Metal-binding</keyword>
<keyword evidence="4 5" id="KW-0349">Heme</keyword>
<keyword evidence="6" id="KW-0472">Membrane</keyword>
<protein>
    <submittedName>
        <fullName evidence="7">Uncharacterized protein</fullName>
    </submittedName>
</protein>
<comment type="similarity">
    <text evidence="1 5">Belongs to the cytochrome P450 family.</text>
</comment>
<organism evidence="7 8">
    <name type="scientific">Saponaria officinalis</name>
    <name type="common">Common soapwort</name>
    <name type="synonym">Lychnis saponaria</name>
    <dbReference type="NCBI Taxonomy" id="3572"/>
    <lineage>
        <taxon>Eukaryota</taxon>
        <taxon>Viridiplantae</taxon>
        <taxon>Streptophyta</taxon>
        <taxon>Embryophyta</taxon>
        <taxon>Tracheophyta</taxon>
        <taxon>Spermatophyta</taxon>
        <taxon>Magnoliopsida</taxon>
        <taxon>eudicotyledons</taxon>
        <taxon>Gunneridae</taxon>
        <taxon>Pentapetalae</taxon>
        <taxon>Caryophyllales</taxon>
        <taxon>Caryophyllaceae</taxon>
        <taxon>Caryophylleae</taxon>
        <taxon>Saponaria</taxon>
    </lineage>
</organism>
<evidence type="ECO:0000256" key="4">
    <source>
        <dbReference type="PIRSR" id="PIRSR602401-1"/>
    </source>
</evidence>
<keyword evidence="6" id="KW-0812">Transmembrane</keyword>
<dbReference type="GO" id="GO:0016705">
    <property type="term" value="F:oxidoreductase activity, acting on paired donors, with incorporation or reduction of molecular oxygen"/>
    <property type="evidence" value="ECO:0007669"/>
    <property type="project" value="InterPro"/>
</dbReference>
<dbReference type="GO" id="GO:0005506">
    <property type="term" value="F:iron ion binding"/>
    <property type="evidence" value="ECO:0007669"/>
    <property type="project" value="InterPro"/>
</dbReference>
<name>A0AAW1L129_SAPOF</name>
<evidence type="ECO:0000256" key="1">
    <source>
        <dbReference type="ARBA" id="ARBA00010617"/>
    </source>
</evidence>
<dbReference type="PRINTS" id="PR00463">
    <property type="entry name" value="EP450I"/>
</dbReference>
<feature type="transmembrane region" description="Helical" evidence="6">
    <location>
        <begin position="12"/>
        <end position="29"/>
    </location>
</feature>
<dbReference type="Pfam" id="PF00067">
    <property type="entry name" value="p450"/>
    <property type="match status" value="1"/>
</dbReference>
<dbReference type="AlphaFoldDB" id="A0AAW1L129"/>
<evidence type="ECO:0000313" key="8">
    <source>
        <dbReference type="Proteomes" id="UP001443914"/>
    </source>
</evidence>
<dbReference type="Gene3D" id="1.10.630.10">
    <property type="entry name" value="Cytochrome P450"/>
    <property type="match status" value="1"/>
</dbReference>
<sequence length="511" mass="57872">MSNIYTQFLQKINFHPLFIPILLLLAFLYRKRLFYAHFQNRKLPPSPPKLPILGNLHQFGKFPHRSLQTLSKKYGNALMSIKIGSVPAIVVSSADAACDILKTHDAVFANRPKSRIMCRIIYGGKDLVFSPYGEYWRQIRSICVLQLLSNKKVQLFGNVRVEEVCSVVETIKLAVGEAVDLTESLMLLSSNVLCRTAFGRKYGGESGTNFKELLAEFVQVMAVLSMGDFIPWLGWIDRVSGLERRVENVARKFDGFLETVVQEHMECYDNDNRKDENSKDFVDILLDVQRDNPDALPKDSIKAIILDMFAAGTDTTFTLLEWAMTELLGHPEVMKTLQDEVRKVVKQKAMVDEDDLEKLEYLKAVLKETLRLHPPLPLLLFRQTSKDVKLQGYDIAAKTQVIINAWAIQRDPNYYEHPDEFLPDRFLNSSVDSRVPVMDFSWIPFGGGRRGCPGIPFAIANAELALANLVYTFDWALPGGTECDVSNVAERPGITINRRDPLMAIPSLHAF</sequence>
<dbReference type="EMBL" id="JBDFQZ010000005">
    <property type="protein sequence ID" value="KAK9726663.1"/>
    <property type="molecule type" value="Genomic_DNA"/>
</dbReference>
<accession>A0AAW1L129</accession>
<gene>
    <name evidence="7" type="ORF">RND81_05G229000</name>
</gene>
<keyword evidence="5" id="KW-0560">Oxidoreductase</keyword>
<dbReference type="InterPro" id="IPR001128">
    <property type="entry name" value="Cyt_P450"/>
</dbReference>